<keyword evidence="2 3" id="KW-0040">ANK repeat</keyword>
<dbReference type="Pfam" id="PF12796">
    <property type="entry name" value="Ank_2"/>
    <property type="match status" value="2"/>
</dbReference>
<dbReference type="SUPFAM" id="SSF48403">
    <property type="entry name" value="Ankyrin repeat"/>
    <property type="match status" value="1"/>
</dbReference>
<evidence type="ECO:0000256" key="4">
    <source>
        <dbReference type="SAM" id="Phobius"/>
    </source>
</evidence>
<keyword evidence="4" id="KW-1133">Transmembrane helix</keyword>
<dbReference type="InterPro" id="IPR036770">
    <property type="entry name" value="Ankyrin_rpt-contain_sf"/>
</dbReference>
<feature type="repeat" description="ANK" evidence="3">
    <location>
        <begin position="39"/>
        <end position="71"/>
    </location>
</feature>
<name>A0AAV2LAV2_KNICA</name>
<sequence>MGLVYSEPVVAAAYSGDLRQLQTLLQRHPQDVNIQDSYSGDSPLIAACRCGDVRTAHFLLERGADPAQCNKKLRSPLHYVCRHTLSMIDFLMICVLMPLLLLGYFLMLQKHRNQKTLFLQLLQRGADANTQDYKGNTALHYLCLRMNQRLLPELLSRTDLLLRNHDGETALDVALRLKAKNIIRLFQKYN</sequence>
<dbReference type="Gene3D" id="1.25.40.20">
    <property type="entry name" value="Ankyrin repeat-containing domain"/>
    <property type="match status" value="2"/>
</dbReference>
<keyword evidence="6" id="KW-1185">Reference proteome</keyword>
<evidence type="ECO:0000256" key="1">
    <source>
        <dbReference type="ARBA" id="ARBA00022737"/>
    </source>
</evidence>
<dbReference type="Proteomes" id="UP001497482">
    <property type="component" value="Chromosome 23"/>
</dbReference>
<dbReference type="PANTHER" id="PTHR24171:SF9">
    <property type="entry name" value="ANKYRIN REPEAT DOMAIN-CONTAINING PROTEIN 39"/>
    <property type="match status" value="1"/>
</dbReference>
<organism evidence="5 6">
    <name type="scientific">Knipowitschia caucasica</name>
    <name type="common">Caucasian dwarf goby</name>
    <name type="synonym">Pomatoschistus caucasicus</name>
    <dbReference type="NCBI Taxonomy" id="637954"/>
    <lineage>
        <taxon>Eukaryota</taxon>
        <taxon>Metazoa</taxon>
        <taxon>Chordata</taxon>
        <taxon>Craniata</taxon>
        <taxon>Vertebrata</taxon>
        <taxon>Euteleostomi</taxon>
        <taxon>Actinopterygii</taxon>
        <taxon>Neopterygii</taxon>
        <taxon>Teleostei</taxon>
        <taxon>Neoteleostei</taxon>
        <taxon>Acanthomorphata</taxon>
        <taxon>Gobiaria</taxon>
        <taxon>Gobiiformes</taxon>
        <taxon>Gobioidei</taxon>
        <taxon>Gobiidae</taxon>
        <taxon>Gobiinae</taxon>
        <taxon>Knipowitschia</taxon>
    </lineage>
</organism>
<accession>A0AAV2LAV2</accession>
<dbReference type="PROSITE" id="PS50088">
    <property type="entry name" value="ANK_REPEAT"/>
    <property type="match status" value="1"/>
</dbReference>
<keyword evidence="4" id="KW-0812">Transmembrane</keyword>
<keyword evidence="4" id="KW-0472">Membrane</keyword>
<proteinExistence type="predicted"/>
<evidence type="ECO:0008006" key="7">
    <source>
        <dbReference type="Google" id="ProtNLM"/>
    </source>
</evidence>
<gene>
    <name evidence="5" type="ORF">KC01_LOCUS27755</name>
</gene>
<dbReference type="PROSITE" id="PS50297">
    <property type="entry name" value="ANK_REP_REGION"/>
    <property type="match status" value="1"/>
</dbReference>
<keyword evidence="1" id="KW-0677">Repeat</keyword>
<dbReference type="PANTHER" id="PTHR24171">
    <property type="entry name" value="ANKYRIN REPEAT DOMAIN-CONTAINING PROTEIN 39-RELATED"/>
    <property type="match status" value="1"/>
</dbReference>
<evidence type="ECO:0000313" key="6">
    <source>
        <dbReference type="Proteomes" id="UP001497482"/>
    </source>
</evidence>
<dbReference type="InterPro" id="IPR002110">
    <property type="entry name" value="Ankyrin_rpt"/>
</dbReference>
<evidence type="ECO:0000256" key="3">
    <source>
        <dbReference type="PROSITE-ProRule" id="PRU00023"/>
    </source>
</evidence>
<protein>
    <recommendedName>
        <fullName evidence="7">Ankyrin repeat domain-containing protein 22</fullName>
    </recommendedName>
</protein>
<dbReference type="EMBL" id="OZ035845">
    <property type="protein sequence ID" value="CAL1599492.1"/>
    <property type="molecule type" value="Genomic_DNA"/>
</dbReference>
<reference evidence="5 6" key="1">
    <citation type="submission" date="2024-04" db="EMBL/GenBank/DDBJ databases">
        <authorList>
            <person name="Waldvogel A.-M."/>
            <person name="Schoenle A."/>
        </authorList>
    </citation>
    <scope>NUCLEOTIDE SEQUENCE [LARGE SCALE GENOMIC DNA]</scope>
</reference>
<dbReference type="AlphaFoldDB" id="A0AAV2LAV2"/>
<dbReference type="SMART" id="SM00248">
    <property type="entry name" value="ANK"/>
    <property type="match status" value="3"/>
</dbReference>
<evidence type="ECO:0000313" key="5">
    <source>
        <dbReference type="EMBL" id="CAL1599492.1"/>
    </source>
</evidence>
<evidence type="ECO:0000256" key="2">
    <source>
        <dbReference type="ARBA" id="ARBA00023043"/>
    </source>
</evidence>
<feature type="transmembrane region" description="Helical" evidence="4">
    <location>
        <begin position="85"/>
        <end position="107"/>
    </location>
</feature>